<sequence>MIQHFDDPLLQAAARQLSPGKYIAYVAVNTDFPMPDRPWHRCLVRLAGLGRRPSRPTKPFPFANFYLHTWVYETVRFPSGGVDYGDAWEISVDDREDHRRYMNEDQEKRDMLIEKASPPAKIEPATSAPSCTAEVATDTTARPNGIIKVEDWLNTTDYSQEPFEELPISNDVSSEVFNGDAPDSLLDNEVSPSTPLGEDDANSMDDVDFLFANLLFPDFSNIDVDVIPVVGYSFDLTEVKEFLDPRGFLKEVEAMAELIRKSRAGMLIDVPNSYAPPDHPMACRLDEHTIPLDSSAAASPADPLAALPSNSMVALASHGYPKMPSEQCPSPVPSVSDRPVEDATSSTLHPSANATVDVVDCAATHVEAAQPPLDTPAELSSEPKVTSLPPGKGWFSRLLPRRQDGSDVSSGSHEGSSGGLAIHAKVYAIVTRIGRVLRPRQSGGETH</sequence>
<feature type="region of interest" description="Disordered" evidence="1">
    <location>
        <begin position="321"/>
        <end position="348"/>
    </location>
</feature>
<dbReference type="OrthoDB" id="2805717at2759"/>
<name>A0A1X6N454_9APHY</name>
<proteinExistence type="predicted"/>
<feature type="region of interest" description="Disordered" evidence="1">
    <location>
        <begin position="370"/>
        <end position="418"/>
    </location>
</feature>
<gene>
    <name evidence="2" type="ORF">POSPLADRAFT_1180331</name>
</gene>
<organism evidence="2 3">
    <name type="scientific">Postia placenta MAD-698-R-SB12</name>
    <dbReference type="NCBI Taxonomy" id="670580"/>
    <lineage>
        <taxon>Eukaryota</taxon>
        <taxon>Fungi</taxon>
        <taxon>Dikarya</taxon>
        <taxon>Basidiomycota</taxon>
        <taxon>Agaricomycotina</taxon>
        <taxon>Agaricomycetes</taxon>
        <taxon>Polyporales</taxon>
        <taxon>Adustoporiaceae</taxon>
        <taxon>Rhodonia</taxon>
    </lineage>
</organism>
<protein>
    <submittedName>
        <fullName evidence="2">Uncharacterized protein</fullName>
    </submittedName>
</protein>
<dbReference type="RefSeq" id="XP_024340182.1">
    <property type="nucleotide sequence ID" value="XM_024488746.1"/>
</dbReference>
<dbReference type="Proteomes" id="UP000194127">
    <property type="component" value="Unassembled WGS sequence"/>
</dbReference>
<evidence type="ECO:0000256" key="1">
    <source>
        <dbReference type="SAM" id="MobiDB-lite"/>
    </source>
</evidence>
<feature type="region of interest" description="Disordered" evidence="1">
    <location>
        <begin position="178"/>
        <end position="201"/>
    </location>
</feature>
<feature type="compositionally biased region" description="Low complexity" evidence="1">
    <location>
        <begin position="406"/>
        <end position="415"/>
    </location>
</feature>
<keyword evidence="3" id="KW-1185">Reference proteome</keyword>
<reference evidence="2 3" key="1">
    <citation type="submission" date="2017-04" db="EMBL/GenBank/DDBJ databases">
        <title>Genome Sequence of the Model Brown-Rot Fungus Postia placenta SB12.</title>
        <authorList>
            <consortium name="DOE Joint Genome Institute"/>
            <person name="Gaskell J."/>
            <person name="Kersten P."/>
            <person name="Larrondo L.F."/>
            <person name="Canessa P."/>
            <person name="Martinez D."/>
            <person name="Hibbett D."/>
            <person name="Schmoll M."/>
            <person name="Kubicek C.P."/>
            <person name="Martinez A.T."/>
            <person name="Yadav J."/>
            <person name="Master E."/>
            <person name="Magnuson J.K."/>
            <person name="James T."/>
            <person name="Yaver D."/>
            <person name="Berka R."/>
            <person name="Labutti K."/>
            <person name="Lipzen A."/>
            <person name="Aerts A."/>
            <person name="Barry K."/>
            <person name="Henrissat B."/>
            <person name="Blanchette R."/>
            <person name="Grigoriev I."/>
            <person name="Cullen D."/>
        </authorList>
    </citation>
    <scope>NUCLEOTIDE SEQUENCE [LARGE SCALE GENOMIC DNA]</scope>
    <source>
        <strain evidence="2 3">MAD-698-R-SB12</strain>
    </source>
</reference>
<dbReference type="AlphaFoldDB" id="A0A1X6N454"/>
<accession>A0A1X6N454</accession>
<evidence type="ECO:0000313" key="3">
    <source>
        <dbReference type="Proteomes" id="UP000194127"/>
    </source>
</evidence>
<dbReference type="GeneID" id="36333695"/>
<evidence type="ECO:0000313" key="2">
    <source>
        <dbReference type="EMBL" id="OSX63388.1"/>
    </source>
</evidence>
<dbReference type="EMBL" id="KZ110595">
    <property type="protein sequence ID" value="OSX63388.1"/>
    <property type="molecule type" value="Genomic_DNA"/>
</dbReference>